<dbReference type="InterPro" id="IPR050469">
    <property type="entry name" value="Diguanylate_Cyclase"/>
</dbReference>
<keyword evidence="3" id="KW-0472">Membrane</keyword>
<dbReference type="PROSITE" id="PS50839">
    <property type="entry name" value="CHASE"/>
    <property type="match status" value="1"/>
</dbReference>
<dbReference type="Gene3D" id="3.30.70.270">
    <property type="match status" value="1"/>
</dbReference>
<dbReference type="PANTHER" id="PTHR45138">
    <property type="entry name" value="REGULATORY COMPONENTS OF SENSORY TRANSDUCTION SYSTEM"/>
    <property type="match status" value="1"/>
</dbReference>
<proteinExistence type="predicted"/>
<dbReference type="NCBIfam" id="TIGR00254">
    <property type="entry name" value="GGDEF"/>
    <property type="match status" value="1"/>
</dbReference>
<feature type="transmembrane region" description="Helical" evidence="3">
    <location>
        <begin position="29"/>
        <end position="46"/>
    </location>
</feature>
<name>A0ABT0SL78_9GAMM</name>
<dbReference type="InterPro" id="IPR029787">
    <property type="entry name" value="Nucleotide_cyclase"/>
</dbReference>
<dbReference type="Proteomes" id="UP001165308">
    <property type="component" value="Unassembled WGS sequence"/>
</dbReference>
<evidence type="ECO:0000256" key="3">
    <source>
        <dbReference type="SAM" id="Phobius"/>
    </source>
</evidence>
<keyword evidence="3" id="KW-1133">Transmembrane helix</keyword>
<dbReference type="PANTHER" id="PTHR45138:SF9">
    <property type="entry name" value="DIGUANYLATE CYCLASE DGCM-RELATED"/>
    <property type="match status" value="1"/>
</dbReference>
<evidence type="ECO:0000256" key="2">
    <source>
        <dbReference type="ARBA" id="ARBA00034247"/>
    </source>
</evidence>
<feature type="transmembrane region" description="Helical" evidence="3">
    <location>
        <begin position="98"/>
        <end position="116"/>
    </location>
</feature>
<evidence type="ECO:0000256" key="1">
    <source>
        <dbReference type="ARBA" id="ARBA00012528"/>
    </source>
</evidence>
<dbReference type="RefSeq" id="WP_250079007.1">
    <property type="nucleotide sequence ID" value="NZ_JAMJPJ010000001.1"/>
</dbReference>
<dbReference type="PROSITE" id="PS50887">
    <property type="entry name" value="GGDEF"/>
    <property type="match status" value="1"/>
</dbReference>
<evidence type="ECO:0000313" key="6">
    <source>
        <dbReference type="EMBL" id="MCL7928492.1"/>
    </source>
</evidence>
<gene>
    <name evidence="6" type="ORF">M8006_00610</name>
</gene>
<feature type="domain" description="GGDEF" evidence="5">
    <location>
        <begin position="514"/>
        <end position="647"/>
    </location>
</feature>
<dbReference type="EC" id="2.7.7.65" evidence="1"/>
<feature type="transmembrane region" description="Helical" evidence="3">
    <location>
        <begin position="123"/>
        <end position="141"/>
    </location>
</feature>
<comment type="caution">
    <text evidence="6">The sequence shown here is derived from an EMBL/GenBank/DDBJ whole genome shotgun (WGS) entry which is preliminary data.</text>
</comment>
<protein>
    <recommendedName>
        <fullName evidence="1">diguanylate cyclase</fullName>
        <ecNumber evidence="1">2.7.7.65</ecNumber>
    </recommendedName>
</protein>
<dbReference type="InterPro" id="IPR000160">
    <property type="entry name" value="GGDEF_dom"/>
</dbReference>
<feature type="transmembrane region" description="Helical" evidence="3">
    <location>
        <begin position="55"/>
        <end position="72"/>
    </location>
</feature>
<dbReference type="SMART" id="SM00267">
    <property type="entry name" value="GGDEF"/>
    <property type="match status" value="1"/>
</dbReference>
<organism evidence="6 7">
    <name type="scientific">Halomonas llamarensis</name>
    <dbReference type="NCBI Taxonomy" id="2945104"/>
    <lineage>
        <taxon>Bacteria</taxon>
        <taxon>Pseudomonadati</taxon>
        <taxon>Pseudomonadota</taxon>
        <taxon>Gammaproteobacteria</taxon>
        <taxon>Oceanospirillales</taxon>
        <taxon>Halomonadaceae</taxon>
        <taxon>Halomonas</taxon>
    </lineage>
</organism>
<feature type="domain" description="CHASE" evidence="4">
    <location>
        <begin position="286"/>
        <end position="380"/>
    </location>
</feature>
<sequence length="650" mass="72402">MRLPTRPATWWLILTSAAAAVGLANTLSLSTVTLITSTLALWAALIQRGGLARSLAALTLILLLPSLLSYITPEGWISTAQWQRLASALNQQSTLETWRTPLLVTLTLALLALSLLLHQRARLGAPLLLATALLLLCTQLIDRIIGYDPPTLLHYNASGSTLFTLALMIATHIALTWSYWRGKRYITGALWPAITLMLVALLLWQQQHRSIESALYQRTHAEGEALISRITSDIQAHRQAMRRFSRFWQLLDETPNASQWAQQAADYHADFRYFLNIAFIATDSQVTHVYPPTLLNRNIQGKRLFKAQPRGRQALAPALQGEREGSTGLVELLQGSPGIIYYWPIKNNDKTPVGAAAMAVSIPMLADMLFASLTPEHATLRWHNGDSVLARFGTATQPGPWQHHYKLTLGQEPLTLTREPNRDYLLSQMSRLPSIGLTLGLVLAYLLYLVLYTFKRLGEQHRAMRFNNRMLQLEIEKRSELQKEVEWLASHDELTGIANRRHFLAQAGKLTQPLPLSLILCDIDHFKRVNDQLGHLVGDDYLEATAKLGATLIAQHGGIFARYGGEEFVAWLPAVDHQRALAIAEQLRRQVMALSLAHADDTPLTLSAGVVTHTQGEINMPRLMQAADEALYRAKEQGRNCVASAKSEGT</sequence>
<keyword evidence="7" id="KW-1185">Reference proteome</keyword>
<dbReference type="Pfam" id="PF00990">
    <property type="entry name" value="GGDEF"/>
    <property type="match status" value="1"/>
</dbReference>
<evidence type="ECO:0000259" key="5">
    <source>
        <dbReference type="PROSITE" id="PS50887"/>
    </source>
</evidence>
<dbReference type="InterPro" id="IPR006189">
    <property type="entry name" value="CHASE_dom"/>
</dbReference>
<feature type="transmembrane region" description="Helical" evidence="3">
    <location>
        <begin position="161"/>
        <end position="180"/>
    </location>
</feature>
<feature type="transmembrane region" description="Helical" evidence="3">
    <location>
        <begin position="185"/>
        <end position="204"/>
    </location>
</feature>
<accession>A0ABT0SL78</accession>
<evidence type="ECO:0000313" key="7">
    <source>
        <dbReference type="Proteomes" id="UP001165308"/>
    </source>
</evidence>
<reference evidence="6" key="1">
    <citation type="submission" date="2022-05" db="EMBL/GenBank/DDBJ databases">
        <title>Halomonas geminus sp. nov. and Halomonas llamarensis sp. nov. isolated from high-altitude salars of the Atacama Desert.</title>
        <authorList>
            <person name="Hintersatz C."/>
            <person name="Rojas L.A."/>
            <person name="Wei T.-S."/>
            <person name="Kutschke S."/>
            <person name="Lehmann F."/>
            <person name="Jain R."/>
            <person name="Pollmann K."/>
        </authorList>
    </citation>
    <scope>NUCLEOTIDE SEQUENCE</scope>
    <source>
        <strain evidence="6">ATCHA</strain>
    </source>
</reference>
<keyword evidence="3" id="KW-0812">Transmembrane</keyword>
<dbReference type="SUPFAM" id="SSF55073">
    <property type="entry name" value="Nucleotide cyclase"/>
    <property type="match status" value="1"/>
</dbReference>
<dbReference type="CDD" id="cd01949">
    <property type="entry name" value="GGDEF"/>
    <property type="match status" value="1"/>
</dbReference>
<dbReference type="InterPro" id="IPR043128">
    <property type="entry name" value="Rev_trsase/Diguanyl_cyclase"/>
</dbReference>
<dbReference type="EMBL" id="JAMJPJ010000001">
    <property type="protein sequence ID" value="MCL7928492.1"/>
    <property type="molecule type" value="Genomic_DNA"/>
</dbReference>
<comment type="catalytic activity">
    <reaction evidence="2">
        <text>2 GTP = 3',3'-c-di-GMP + 2 diphosphate</text>
        <dbReference type="Rhea" id="RHEA:24898"/>
        <dbReference type="ChEBI" id="CHEBI:33019"/>
        <dbReference type="ChEBI" id="CHEBI:37565"/>
        <dbReference type="ChEBI" id="CHEBI:58805"/>
        <dbReference type="EC" id="2.7.7.65"/>
    </reaction>
</comment>
<evidence type="ECO:0000259" key="4">
    <source>
        <dbReference type="PROSITE" id="PS50839"/>
    </source>
</evidence>
<feature type="transmembrane region" description="Helical" evidence="3">
    <location>
        <begin position="435"/>
        <end position="454"/>
    </location>
</feature>